<dbReference type="SUPFAM" id="SSF52540">
    <property type="entry name" value="P-loop containing nucleoside triphosphate hydrolases"/>
    <property type="match status" value="1"/>
</dbReference>
<feature type="compositionally biased region" description="Polar residues" evidence="1">
    <location>
        <begin position="168"/>
        <end position="192"/>
    </location>
</feature>
<dbReference type="EMBL" id="CAIIXF020000003">
    <property type="protein sequence ID" value="CAH1778624.1"/>
    <property type="molecule type" value="Genomic_DNA"/>
</dbReference>
<proteinExistence type="predicted"/>
<feature type="compositionally biased region" description="Basic and acidic residues" evidence="1">
    <location>
        <begin position="218"/>
        <end position="250"/>
    </location>
</feature>
<protein>
    <submittedName>
        <fullName evidence="2">Uncharacterized protein</fullName>
    </submittedName>
</protein>
<dbReference type="OrthoDB" id="6139794at2759"/>
<evidence type="ECO:0000313" key="2">
    <source>
        <dbReference type="EMBL" id="CAH1778624.1"/>
    </source>
</evidence>
<dbReference type="Pfam" id="PF08477">
    <property type="entry name" value="Roc"/>
    <property type="match status" value="1"/>
</dbReference>
<feature type="non-terminal residue" evidence="2">
    <location>
        <position position="274"/>
    </location>
</feature>
<dbReference type="InterPro" id="IPR027417">
    <property type="entry name" value="P-loop_NTPase"/>
</dbReference>
<dbReference type="Proteomes" id="UP000749559">
    <property type="component" value="Unassembled WGS sequence"/>
</dbReference>
<dbReference type="AlphaFoldDB" id="A0A8S4NAY2"/>
<dbReference type="Gene3D" id="3.40.50.300">
    <property type="entry name" value="P-loop containing nucleotide triphosphate hydrolases"/>
    <property type="match status" value="1"/>
</dbReference>
<name>A0A8S4NAY2_OWEFU</name>
<comment type="caution">
    <text evidence="2">The sequence shown here is derived from an EMBL/GenBank/DDBJ whole genome shotgun (WGS) entry which is preliminary data.</text>
</comment>
<evidence type="ECO:0000313" key="3">
    <source>
        <dbReference type="Proteomes" id="UP000749559"/>
    </source>
</evidence>
<sequence>HYPNCFMIFAGWNKANIYNRWNKPVTLAFSLRDALDKLAEQVNVNAESKKQFRLSCCKEEGNSKRSVDSRKEMTINDPVYLEYFNKAKEEGARLVNRGRVMIVGQYGVGKTSLMKRLLGQGFSEEYNTTDGIDASSIDIKTTQGFEFVEVTDDIQKTYDEAIAKDVVQSDTDQKSGTTRSMALRNVSSNAPSDTLEPDAVQDNISESKQEQVMDLESDDPKKPDAALDNIHERKRQKLIDSESVDVKKPDAASSIIPIPIQHQIKELESDDVKN</sequence>
<organism evidence="2 3">
    <name type="scientific">Owenia fusiformis</name>
    <name type="common">Polychaete worm</name>
    <dbReference type="NCBI Taxonomy" id="6347"/>
    <lineage>
        <taxon>Eukaryota</taxon>
        <taxon>Metazoa</taxon>
        <taxon>Spiralia</taxon>
        <taxon>Lophotrochozoa</taxon>
        <taxon>Annelida</taxon>
        <taxon>Polychaeta</taxon>
        <taxon>Sedentaria</taxon>
        <taxon>Canalipalpata</taxon>
        <taxon>Sabellida</taxon>
        <taxon>Oweniida</taxon>
        <taxon>Oweniidae</taxon>
        <taxon>Owenia</taxon>
    </lineage>
</organism>
<accession>A0A8S4NAY2</accession>
<feature type="non-terminal residue" evidence="2">
    <location>
        <position position="1"/>
    </location>
</feature>
<keyword evidence="3" id="KW-1185">Reference proteome</keyword>
<evidence type="ECO:0000256" key="1">
    <source>
        <dbReference type="SAM" id="MobiDB-lite"/>
    </source>
</evidence>
<feature type="region of interest" description="Disordered" evidence="1">
    <location>
        <begin position="167"/>
        <end position="253"/>
    </location>
</feature>
<gene>
    <name evidence="2" type="ORF">OFUS_LOCUS5517</name>
</gene>
<reference evidence="2" key="1">
    <citation type="submission" date="2022-03" db="EMBL/GenBank/DDBJ databases">
        <authorList>
            <person name="Martin C."/>
        </authorList>
    </citation>
    <scope>NUCLEOTIDE SEQUENCE</scope>
</reference>